<accession>A0ABR1TUV0</accession>
<evidence type="ECO:0000256" key="1">
    <source>
        <dbReference type="ARBA" id="ARBA00022857"/>
    </source>
</evidence>
<dbReference type="PANTHER" id="PTHR47706:SF1">
    <property type="entry name" value="CIPA-LIKE, PUTATIVE (AFU_ORTHOLOGUE AFUA_1G12460)-RELATED"/>
    <property type="match status" value="1"/>
</dbReference>
<keyword evidence="1" id="KW-0521">NADP</keyword>
<keyword evidence="5" id="KW-1185">Reference proteome</keyword>
<dbReference type="PANTHER" id="PTHR47706">
    <property type="entry name" value="NMRA-LIKE FAMILY PROTEIN"/>
    <property type="match status" value="1"/>
</dbReference>
<dbReference type="Gene3D" id="3.90.25.10">
    <property type="entry name" value="UDP-galactose 4-epimerase, domain 1"/>
    <property type="match status" value="1"/>
</dbReference>
<evidence type="ECO:0000259" key="3">
    <source>
        <dbReference type="Pfam" id="PF05368"/>
    </source>
</evidence>
<evidence type="ECO:0000313" key="5">
    <source>
        <dbReference type="Proteomes" id="UP001480595"/>
    </source>
</evidence>
<reference evidence="4 5" key="1">
    <citation type="submission" date="2023-01" db="EMBL/GenBank/DDBJ databases">
        <title>Analysis of 21 Apiospora genomes using comparative genomics revels a genus with tremendous synthesis potential of carbohydrate active enzymes and secondary metabolites.</title>
        <authorList>
            <person name="Sorensen T."/>
        </authorList>
    </citation>
    <scope>NUCLEOTIDE SEQUENCE [LARGE SCALE GENOMIC DNA]</scope>
    <source>
        <strain evidence="4 5">CBS 135458</strain>
    </source>
</reference>
<dbReference type="InterPro" id="IPR008030">
    <property type="entry name" value="NmrA-like"/>
</dbReference>
<evidence type="ECO:0000313" key="4">
    <source>
        <dbReference type="EMBL" id="KAK8050455.1"/>
    </source>
</evidence>
<dbReference type="EMBL" id="JAQQWL010000011">
    <property type="protein sequence ID" value="KAK8050455.1"/>
    <property type="molecule type" value="Genomic_DNA"/>
</dbReference>
<dbReference type="InterPro" id="IPR036291">
    <property type="entry name" value="NAD(P)-bd_dom_sf"/>
</dbReference>
<dbReference type="CDD" id="cd05259">
    <property type="entry name" value="PCBER_SDR_a"/>
    <property type="match status" value="1"/>
</dbReference>
<feature type="domain" description="NmrA-like" evidence="3">
    <location>
        <begin position="6"/>
        <end position="224"/>
    </location>
</feature>
<dbReference type="InterPro" id="IPR051609">
    <property type="entry name" value="NmrA/Isoflavone_reductase-like"/>
</dbReference>
<dbReference type="InterPro" id="IPR045312">
    <property type="entry name" value="PCBER-like"/>
</dbReference>
<dbReference type="Proteomes" id="UP001480595">
    <property type="component" value="Unassembled WGS sequence"/>
</dbReference>
<name>A0ABR1TUV0_9PEZI</name>
<dbReference type="SUPFAM" id="SSF51735">
    <property type="entry name" value="NAD(P)-binding Rossmann-fold domains"/>
    <property type="match status" value="1"/>
</dbReference>
<dbReference type="Gene3D" id="3.40.50.720">
    <property type="entry name" value="NAD(P)-binding Rossmann-like Domain"/>
    <property type="match status" value="1"/>
</dbReference>
<comment type="caution">
    <text evidence="4">The sequence shown here is derived from an EMBL/GenBank/DDBJ whole genome shotgun (WGS) entry which is preliminary data.</text>
</comment>
<protein>
    <submittedName>
        <fullName evidence="4">NAD(P)-binding protein</fullName>
    </submittedName>
</protein>
<dbReference type="RefSeq" id="XP_066712704.1">
    <property type="nucleotide sequence ID" value="XM_066863594.1"/>
</dbReference>
<organism evidence="4 5">
    <name type="scientific">Apiospora phragmitis</name>
    <dbReference type="NCBI Taxonomy" id="2905665"/>
    <lineage>
        <taxon>Eukaryota</taxon>
        <taxon>Fungi</taxon>
        <taxon>Dikarya</taxon>
        <taxon>Ascomycota</taxon>
        <taxon>Pezizomycotina</taxon>
        <taxon>Sordariomycetes</taxon>
        <taxon>Xylariomycetidae</taxon>
        <taxon>Amphisphaeriales</taxon>
        <taxon>Apiosporaceae</taxon>
        <taxon>Apiospora</taxon>
    </lineage>
</organism>
<keyword evidence="2" id="KW-0560">Oxidoreductase</keyword>
<sequence length="307" mass="32946">MSSITKVALAGATGNLGPAILEQLLAAGFHVKVLTRQSSSHKFPDAVEVAPVDYDSLDSLAAALEGQDAVVSTLASLALEKQQLLVEAASKAGVKRFIPSEFGSNTVHEKTSKLPSFGHKIAVQEALKREATKPDGMTYTIVVNGPFLDWGVRVGWLANLQAREINLWDGGDRVFSTTTLTSVGKAVAGVLQHPAETRNRAVYVQDAALSARDLARYAKKATGDSGSDSEQSWKEHRPSVDEIVNAGWAELKKENPNPNPDNFVMNFITASVFGEGYGSHFEKNDNELLGLKDMSDDEIVAVLKGLA</sequence>
<dbReference type="Pfam" id="PF05368">
    <property type="entry name" value="NmrA"/>
    <property type="match status" value="1"/>
</dbReference>
<gene>
    <name evidence="4" type="ORF">PG994_012185</name>
</gene>
<dbReference type="GeneID" id="92096657"/>
<evidence type="ECO:0000256" key="2">
    <source>
        <dbReference type="ARBA" id="ARBA00023002"/>
    </source>
</evidence>
<proteinExistence type="predicted"/>